<dbReference type="AlphaFoldDB" id="A0A2L1GN43"/>
<keyword evidence="1" id="KW-0812">Transmembrane</keyword>
<evidence type="ECO:0000313" key="2">
    <source>
        <dbReference type="EMBL" id="AVD71068.1"/>
    </source>
</evidence>
<organism evidence="2 3">
    <name type="scientific">Desulfobulbus oralis</name>
    <dbReference type="NCBI Taxonomy" id="1986146"/>
    <lineage>
        <taxon>Bacteria</taxon>
        <taxon>Pseudomonadati</taxon>
        <taxon>Thermodesulfobacteriota</taxon>
        <taxon>Desulfobulbia</taxon>
        <taxon>Desulfobulbales</taxon>
        <taxon>Desulfobulbaceae</taxon>
        <taxon>Desulfobulbus</taxon>
    </lineage>
</organism>
<dbReference type="Proteomes" id="UP000239867">
    <property type="component" value="Chromosome"/>
</dbReference>
<dbReference type="KEGG" id="deo:CAY53_05880"/>
<evidence type="ECO:0000313" key="3">
    <source>
        <dbReference type="Proteomes" id="UP000239867"/>
    </source>
</evidence>
<protein>
    <submittedName>
        <fullName evidence="2">Uncharacterized protein</fullName>
    </submittedName>
</protein>
<feature type="transmembrane region" description="Helical" evidence="1">
    <location>
        <begin position="52"/>
        <end position="69"/>
    </location>
</feature>
<keyword evidence="1" id="KW-0472">Membrane</keyword>
<name>A0A2L1GN43_9BACT</name>
<accession>A0A2L1GN43</accession>
<gene>
    <name evidence="2" type="ORF">CAY53_05880</name>
</gene>
<keyword evidence="1" id="KW-1133">Transmembrane helix</keyword>
<reference evidence="2" key="1">
    <citation type="submission" date="2017-05" db="EMBL/GenBank/DDBJ databases">
        <authorList>
            <person name="Song R."/>
            <person name="Chenine A.L."/>
            <person name="Ruprecht R.M."/>
        </authorList>
    </citation>
    <scope>NUCLEOTIDE SEQUENCE</scope>
    <source>
        <strain evidence="2">ORNL</strain>
    </source>
</reference>
<dbReference type="EMBL" id="CP021255">
    <property type="protein sequence ID" value="AVD71068.1"/>
    <property type="molecule type" value="Genomic_DNA"/>
</dbReference>
<sequence length="114" mass="13398">MFFLKDNIVNIFVIIVNINNLIFTLAIILIFVEYISIKINKPIDFNLKISNIIYSCYAVCGVIMVYFVLGKMMFIEKYHYFHEFFLEEALIPIAWLGNKIMGPVVSNRHKNKNK</sequence>
<evidence type="ECO:0000256" key="1">
    <source>
        <dbReference type="SAM" id="Phobius"/>
    </source>
</evidence>
<reference evidence="2" key="2">
    <citation type="journal article" date="2018" name="MBio">
        <title>Insights into the evolution of host association through the isolation and characterization of a novel human periodontal pathobiont, Desulfobulbus oralis.</title>
        <authorList>
            <person name="Cross K.L."/>
            <person name="Chirania P."/>
            <person name="Xiong W."/>
            <person name="Beall C.J."/>
            <person name="Elkins J.G."/>
            <person name="Giannone R.J."/>
            <person name="Griffen A.L."/>
            <person name="Guss A.M."/>
            <person name="Hettich R.L."/>
            <person name="Joshi S.S."/>
            <person name="Mokrzan E.M."/>
            <person name="Martin R.K."/>
            <person name="Zhulin I.B."/>
            <person name="Leys E.J."/>
            <person name="Podar M."/>
        </authorList>
    </citation>
    <scope>NUCLEOTIDE SEQUENCE [LARGE SCALE GENOMIC DNA]</scope>
    <source>
        <strain evidence="2">ORNL</strain>
    </source>
</reference>
<dbReference type="RefSeq" id="WP_104936345.1">
    <property type="nucleotide sequence ID" value="NZ_CP021255.1"/>
</dbReference>
<feature type="transmembrane region" description="Helical" evidence="1">
    <location>
        <begin position="12"/>
        <end position="32"/>
    </location>
</feature>
<keyword evidence="3" id="KW-1185">Reference proteome</keyword>
<proteinExistence type="predicted"/>